<dbReference type="OrthoDB" id="2680078at2"/>
<dbReference type="AlphaFoldDB" id="A0A0M0H2C2"/>
<dbReference type="PATRIC" id="fig|47500.12.peg.6825"/>
<protein>
    <submittedName>
        <fullName evidence="1">Uncharacterized protein</fullName>
    </submittedName>
</protein>
<accession>A0A0M0H2C2</accession>
<keyword evidence="3" id="KW-1185">Reference proteome</keyword>
<dbReference type="EMBL" id="FNED01000007">
    <property type="protein sequence ID" value="SDI76118.1"/>
    <property type="molecule type" value="Genomic_DNA"/>
</dbReference>
<evidence type="ECO:0000313" key="3">
    <source>
        <dbReference type="Proteomes" id="UP000037269"/>
    </source>
</evidence>
<evidence type="ECO:0000313" key="4">
    <source>
        <dbReference type="Proteomes" id="UP000182836"/>
    </source>
</evidence>
<dbReference type="STRING" id="47500.AF333_12770"/>
<evidence type="ECO:0000313" key="1">
    <source>
        <dbReference type="EMBL" id="KON96224.1"/>
    </source>
</evidence>
<organism evidence="1 3">
    <name type="scientific">Aneurinibacillus migulanus</name>
    <name type="common">Bacillus migulanus</name>
    <dbReference type="NCBI Taxonomy" id="47500"/>
    <lineage>
        <taxon>Bacteria</taxon>
        <taxon>Bacillati</taxon>
        <taxon>Bacillota</taxon>
        <taxon>Bacilli</taxon>
        <taxon>Bacillales</taxon>
        <taxon>Paenibacillaceae</taxon>
        <taxon>Aneurinibacillus group</taxon>
        <taxon>Aneurinibacillus</taxon>
    </lineage>
</organism>
<reference evidence="2 4" key="2">
    <citation type="submission" date="2016-10" db="EMBL/GenBank/DDBJ databases">
        <authorList>
            <person name="de Groot N.N."/>
        </authorList>
    </citation>
    <scope>NUCLEOTIDE SEQUENCE [LARGE SCALE GENOMIC DNA]</scope>
    <source>
        <strain evidence="2 4">DSM 2895</strain>
    </source>
</reference>
<dbReference type="Proteomes" id="UP000182836">
    <property type="component" value="Unassembled WGS sequence"/>
</dbReference>
<proteinExistence type="predicted"/>
<gene>
    <name evidence="1" type="ORF">AF333_12770</name>
    <name evidence="2" type="ORF">SAMN04487909_107129</name>
</gene>
<name>A0A0M0H2C2_ANEMI</name>
<dbReference type="EMBL" id="LGUG01000004">
    <property type="protein sequence ID" value="KON96224.1"/>
    <property type="molecule type" value="Genomic_DNA"/>
</dbReference>
<reference evidence="1 3" key="1">
    <citation type="submission" date="2015-07" db="EMBL/GenBank/DDBJ databases">
        <title>Fjat-14205 dsm 2895.</title>
        <authorList>
            <person name="Liu B."/>
            <person name="Wang J."/>
            <person name="Zhu Y."/>
            <person name="Liu G."/>
            <person name="Chen Q."/>
            <person name="Chen Z."/>
            <person name="Lan J."/>
            <person name="Che J."/>
            <person name="Ge C."/>
            <person name="Shi H."/>
            <person name="Pan Z."/>
            <person name="Liu X."/>
        </authorList>
    </citation>
    <scope>NUCLEOTIDE SEQUENCE [LARGE SCALE GENOMIC DNA]</scope>
    <source>
        <strain evidence="1 3">DSM 2895</strain>
    </source>
</reference>
<dbReference type="Proteomes" id="UP000037269">
    <property type="component" value="Unassembled WGS sequence"/>
</dbReference>
<dbReference type="RefSeq" id="WP_043068950.1">
    <property type="nucleotide sequence ID" value="NZ_BJOA01000056.1"/>
</dbReference>
<dbReference type="GeneID" id="42306046"/>
<evidence type="ECO:0000313" key="2">
    <source>
        <dbReference type="EMBL" id="SDI76118.1"/>
    </source>
</evidence>
<sequence>MHTNHDFIPEAIQGAQEETVCIKVNKVFDWVTRQVDVPLISQRDLLGTVFPNCSLPVGLTTQDVARFGTVDCFLSDEQGRPLDPLEEGSICCVEISQPGGRQDVQVTLPSGQVVTLQKVKVLKKGFVTVVLKVLPALCTTPTICCVTQPFQVAEKFFLCAPHGTFLQCHITDFECDAQLIFFPGTGTGGADEFQLDISINMCQDIQMEALVKLEVMANFCQPRLELPFECPPRPFPPQCPTVFPG</sequence>